<organism evidence="4 5">
    <name type="scientific">Candidatus Sulfotelmatobacter kueseliae</name>
    <dbReference type="NCBI Taxonomy" id="2042962"/>
    <lineage>
        <taxon>Bacteria</taxon>
        <taxon>Pseudomonadati</taxon>
        <taxon>Acidobacteriota</taxon>
        <taxon>Terriglobia</taxon>
        <taxon>Terriglobales</taxon>
        <taxon>Candidatus Korobacteraceae</taxon>
        <taxon>Candidatus Sulfotelmatobacter</taxon>
    </lineage>
</organism>
<accession>A0A2U3KM14</accession>
<keyword evidence="2" id="KW-0472">Membrane</keyword>
<keyword evidence="2" id="KW-1133">Transmembrane helix</keyword>
<evidence type="ECO:0000256" key="1">
    <source>
        <dbReference type="ARBA" id="ARBA00023027"/>
    </source>
</evidence>
<dbReference type="EMBL" id="OMOD01000125">
    <property type="protein sequence ID" value="SPF40703.1"/>
    <property type="molecule type" value="Genomic_DNA"/>
</dbReference>
<dbReference type="EC" id="5.1.3.18" evidence="4"/>
<proteinExistence type="predicted"/>
<dbReference type="Pfam" id="PF01370">
    <property type="entry name" value="Epimerase"/>
    <property type="match status" value="1"/>
</dbReference>
<dbReference type="PANTHER" id="PTHR43574">
    <property type="entry name" value="EPIMERASE-RELATED"/>
    <property type="match status" value="1"/>
</dbReference>
<feature type="domain" description="NAD-dependent epimerase/dehydratase" evidence="3">
    <location>
        <begin position="6"/>
        <end position="250"/>
    </location>
</feature>
<evidence type="ECO:0000256" key="2">
    <source>
        <dbReference type="SAM" id="Phobius"/>
    </source>
</evidence>
<dbReference type="OrthoDB" id="9811425at2"/>
<dbReference type="InterPro" id="IPR036291">
    <property type="entry name" value="NAD(P)-bd_dom_sf"/>
</dbReference>
<dbReference type="Proteomes" id="UP000238701">
    <property type="component" value="Unassembled WGS sequence"/>
</dbReference>
<dbReference type="AlphaFoldDB" id="A0A2U3KM14"/>
<dbReference type="GO" id="GO:0047918">
    <property type="term" value="F:GDP-mannose 3,5-epimerase activity"/>
    <property type="evidence" value="ECO:0007669"/>
    <property type="project" value="UniProtKB-EC"/>
</dbReference>
<evidence type="ECO:0000313" key="5">
    <source>
        <dbReference type="Proteomes" id="UP000238701"/>
    </source>
</evidence>
<protein>
    <submittedName>
        <fullName evidence="4">GDP-mannose 3,5-epimerase 2</fullName>
        <ecNumber evidence="4">5.1.3.18</ecNumber>
    </submittedName>
</protein>
<feature type="transmembrane region" description="Helical" evidence="2">
    <location>
        <begin position="6"/>
        <end position="23"/>
    </location>
</feature>
<sequence>MHEELVVVTGAGGFIAGALVASLRQQDYKRIRAVDVKPLDHWYQHFDDVENLSLDLNIKENCEKAVRDACDVYNLAANMGGMGFIEKNKALCMLSVLINTHMLQAAVKYRVARYFYSSSACVYNGDKQKSFEAPLLREEDAYPALAEDGYGWEKLFSERMCRHFHEDFGLYTRVARFHNVYGPWGTWFGGREKAPAAICRKVIEAKESGKREIEIWGSGNQTRSFMYIDDCLEGVQKIMNSNIPEPINLGSAEAVSINRLVDLVEDIAGIQLNRKYDLEAPRGVNGRNSDNTLIQKYLNWEPSIPLREGLEKTYAWIYDQYRARESGQAGIVREFVTASQT</sequence>
<evidence type="ECO:0000313" key="4">
    <source>
        <dbReference type="EMBL" id="SPF40703.1"/>
    </source>
</evidence>
<keyword evidence="2" id="KW-0812">Transmembrane</keyword>
<reference evidence="5" key="1">
    <citation type="submission" date="2018-02" db="EMBL/GenBank/DDBJ databases">
        <authorList>
            <person name="Hausmann B."/>
        </authorList>
    </citation>
    <scope>NUCLEOTIDE SEQUENCE [LARGE SCALE GENOMIC DNA]</scope>
    <source>
        <strain evidence="5">Peat soil MAG SbA1</strain>
    </source>
</reference>
<dbReference type="Gene3D" id="3.40.50.720">
    <property type="entry name" value="NAD(P)-binding Rossmann-like Domain"/>
    <property type="match status" value="1"/>
</dbReference>
<dbReference type="Gene3D" id="3.90.25.10">
    <property type="entry name" value="UDP-galactose 4-epimerase, domain 1"/>
    <property type="match status" value="1"/>
</dbReference>
<dbReference type="SUPFAM" id="SSF51735">
    <property type="entry name" value="NAD(P)-binding Rossmann-fold domains"/>
    <property type="match status" value="1"/>
</dbReference>
<gene>
    <name evidence="4" type="primary">gME</name>
    <name evidence="4" type="ORF">SBA1_320033</name>
</gene>
<keyword evidence="4" id="KW-0413">Isomerase</keyword>
<keyword evidence="1" id="KW-0520">NAD</keyword>
<evidence type="ECO:0000259" key="3">
    <source>
        <dbReference type="Pfam" id="PF01370"/>
    </source>
</evidence>
<dbReference type="InterPro" id="IPR001509">
    <property type="entry name" value="Epimerase_deHydtase"/>
</dbReference>
<name>A0A2U3KM14_9BACT</name>